<protein>
    <recommendedName>
        <fullName evidence="2">DUF2157 domain-containing protein</fullName>
    </recommendedName>
</protein>
<proteinExistence type="predicted"/>
<keyword evidence="1" id="KW-0812">Transmembrane</keyword>
<feature type="transmembrane region" description="Helical" evidence="1">
    <location>
        <begin position="254"/>
        <end position="275"/>
    </location>
</feature>
<feature type="transmembrane region" description="Helical" evidence="1">
    <location>
        <begin position="307"/>
        <end position="325"/>
    </location>
</feature>
<feature type="transmembrane region" description="Helical" evidence="1">
    <location>
        <begin position="182"/>
        <end position="198"/>
    </location>
</feature>
<dbReference type="InterPro" id="IPR018677">
    <property type="entry name" value="DUF2157"/>
</dbReference>
<feature type="transmembrane region" description="Helical" evidence="1">
    <location>
        <begin position="224"/>
        <end position="242"/>
    </location>
</feature>
<dbReference type="OrthoDB" id="7353197at2"/>
<evidence type="ECO:0000313" key="3">
    <source>
        <dbReference type="EMBL" id="APH74442.1"/>
    </source>
</evidence>
<keyword evidence="1" id="KW-0472">Membrane</keyword>
<feature type="transmembrane region" description="Helical" evidence="1">
    <location>
        <begin position="105"/>
        <end position="125"/>
    </location>
</feature>
<evidence type="ECO:0000259" key="2">
    <source>
        <dbReference type="Pfam" id="PF09925"/>
    </source>
</evidence>
<reference evidence="4" key="1">
    <citation type="submission" date="2016-11" db="EMBL/GenBank/DDBJ databases">
        <title>Mesorhizobium oceanicum sp. nov., isolated from deep seawater in South China Sea.</title>
        <authorList>
            <person name="Fu G.-Y."/>
        </authorList>
    </citation>
    <scope>NUCLEOTIDE SEQUENCE [LARGE SCALE GENOMIC DNA]</scope>
    <source>
        <strain evidence="4">B7</strain>
    </source>
</reference>
<accession>A0A1L3SYP6</accession>
<gene>
    <name evidence="3" type="ORF">BSQ44_06120</name>
</gene>
<name>A0A1L3SYP6_9HYPH</name>
<dbReference type="STRING" id="1670800.BSQ44_06120"/>
<keyword evidence="4" id="KW-1185">Reference proteome</keyword>
<organism evidence="3 4">
    <name type="scientific">Aquibium oceanicum</name>
    <dbReference type="NCBI Taxonomy" id="1670800"/>
    <lineage>
        <taxon>Bacteria</taxon>
        <taxon>Pseudomonadati</taxon>
        <taxon>Pseudomonadota</taxon>
        <taxon>Alphaproteobacteria</taxon>
        <taxon>Hyphomicrobiales</taxon>
        <taxon>Phyllobacteriaceae</taxon>
        <taxon>Aquibium</taxon>
    </lineage>
</organism>
<feature type="transmembrane region" description="Helical" evidence="1">
    <location>
        <begin position="73"/>
        <end position="93"/>
    </location>
</feature>
<sequence length="367" mass="38383">MASYGSRVRQDISRWLAEGLIDAPTAQALRNDVEGRTSRGFSFGGVLAVLAALLLGAAILIFVAANWSAFPRVTRAGLLFALILAGYAGGALLKLAGRVSAGEAAFLIGGAAFGGSIALIGQMYHLSGDEAQALLVWCAGVTVAAVILRSAASTVAAVVIAAAWLWAQTWDFWSAADVPNEYLLVLAVLWVVSLWTGARAGRHLLVLSLIMYASLAYLRTEQLAIPILTALVSAAFFVAASVRPDGVERLLRLGGGAPIHGLLGFVAGMSFVQFAVMDQPAFMLAALITFGGSVGALVLGGRESRRLRWLAYTVFGIELCIVYLATVGTMLGTAGFLIATGLLLAVLAMVITRFERRMKAPVQGGAA</sequence>
<feature type="transmembrane region" description="Helical" evidence="1">
    <location>
        <begin position="155"/>
        <end position="176"/>
    </location>
</feature>
<feature type="transmembrane region" description="Helical" evidence="1">
    <location>
        <begin position="281"/>
        <end position="300"/>
    </location>
</feature>
<evidence type="ECO:0000313" key="4">
    <source>
        <dbReference type="Proteomes" id="UP000182840"/>
    </source>
</evidence>
<feature type="transmembrane region" description="Helical" evidence="1">
    <location>
        <begin position="46"/>
        <end position="67"/>
    </location>
</feature>
<dbReference type="AlphaFoldDB" id="A0A1L3SYP6"/>
<dbReference type="KEGG" id="meso:BSQ44_06120"/>
<evidence type="ECO:0000256" key="1">
    <source>
        <dbReference type="SAM" id="Phobius"/>
    </source>
</evidence>
<dbReference type="EMBL" id="CP018171">
    <property type="protein sequence ID" value="APH74442.1"/>
    <property type="molecule type" value="Genomic_DNA"/>
</dbReference>
<dbReference type="Proteomes" id="UP000182840">
    <property type="component" value="Chromosome"/>
</dbReference>
<feature type="transmembrane region" description="Helical" evidence="1">
    <location>
        <begin position="331"/>
        <end position="351"/>
    </location>
</feature>
<feature type="domain" description="DUF2157" evidence="2">
    <location>
        <begin position="14"/>
        <end position="152"/>
    </location>
</feature>
<keyword evidence="1" id="KW-1133">Transmembrane helix</keyword>
<dbReference type="Pfam" id="PF09925">
    <property type="entry name" value="DUF2157"/>
    <property type="match status" value="1"/>
</dbReference>